<dbReference type="InterPro" id="IPR037185">
    <property type="entry name" value="EmrE-like"/>
</dbReference>
<accession>A0A1D9PCZ0</accession>
<evidence type="ECO:0000256" key="3">
    <source>
        <dbReference type="ARBA" id="ARBA00022692"/>
    </source>
</evidence>
<evidence type="ECO:0000256" key="5">
    <source>
        <dbReference type="ARBA" id="ARBA00023136"/>
    </source>
</evidence>
<dbReference type="EMBL" id="CP017774">
    <property type="protein sequence ID" value="APA00459.1"/>
    <property type="molecule type" value="Genomic_DNA"/>
</dbReference>
<gene>
    <name evidence="8" type="ORF">BIW12_14080</name>
</gene>
<dbReference type="PANTHER" id="PTHR32322">
    <property type="entry name" value="INNER MEMBRANE TRANSPORTER"/>
    <property type="match status" value="1"/>
</dbReference>
<evidence type="ECO:0000256" key="1">
    <source>
        <dbReference type="ARBA" id="ARBA00004141"/>
    </source>
</evidence>
<evidence type="ECO:0000259" key="7">
    <source>
        <dbReference type="Pfam" id="PF00892"/>
    </source>
</evidence>
<feature type="transmembrane region" description="Helical" evidence="6">
    <location>
        <begin position="144"/>
        <end position="168"/>
    </location>
</feature>
<evidence type="ECO:0000256" key="4">
    <source>
        <dbReference type="ARBA" id="ARBA00022989"/>
    </source>
</evidence>
<dbReference type="GO" id="GO:0016020">
    <property type="term" value="C:membrane"/>
    <property type="evidence" value="ECO:0007669"/>
    <property type="project" value="UniProtKB-SubCell"/>
</dbReference>
<dbReference type="Gene3D" id="1.10.3730.20">
    <property type="match status" value="1"/>
</dbReference>
<feature type="transmembrane region" description="Helical" evidence="6">
    <location>
        <begin position="114"/>
        <end position="132"/>
    </location>
</feature>
<dbReference type="PANTHER" id="PTHR32322:SF2">
    <property type="entry name" value="EAMA DOMAIN-CONTAINING PROTEIN"/>
    <property type="match status" value="1"/>
</dbReference>
<feature type="transmembrane region" description="Helical" evidence="6">
    <location>
        <begin position="235"/>
        <end position="256"/>
    </location>
</feature>
<dbReference type="STRING" id="1306519.BIW12_14080"/>
<comment type="subcellular location">
    <subcellularLocation>
        <location evidence="1">Membrane</location>
        <topology evidence="1">Multi-pass membrane protein</topology>
    </subcellularLocation>
</comment>
<feature type="transmembrane region" description="Helical" evidence="6">
    <location>
        <begin position="60"/>
        <end position="79"/>
    </location>
</feature>
<proteinExistence type="inferred from homology"/>
<protein>
    <submittedName>
        <fullName evidence="8">Transporter</fullName>
    </submittedName>
</protein>
<dbReference type="Proteomes" id="UP000178198">
    <property type="component" value="Chromosome"/>
</dbReference>
<feature type="transmembrane region" description="Helical" evidence="6">
    <location>
        <begin position="6"/>
        <end position="22"/>
    </location>
</feature>
<dbReference type="InterPro" id="IPR000620">
    <property type="entry name" value="EamA_dom"/>
</dbReference>
<feature type="transmembrane region" description="Helical" evidence="6">
    <location>
        <begin position="174"/>
        <end position="193"/>
    </location>
</feature>
<keyword evidence="4 6" id="KW-1133">Transmembrane helix</keyword>
<organism evidence="8 9">
    <name type="scientific">Flavobacterium commune</name>
    <dbReference type="NCBI Taxonomy" id="1306519"/>
    <lineage>
        <taxon>Bacteria</taxon>
        <taxon>Pseudomonadati</taxon>
        <taxon>Bacteroidota</taxon>
        <taxon>Flavobacteriia</taxon>
        <taxon>Flavobacteriales</taxon>
        <taxon>Flavobacteriaceae</taxon>
        <taxon>Flavobacterium</taxon>
    </lineage>
</organism>
<dbReference type="OrthoDB" id="1524053at2"/>
<evidence type="ECO:0000256" key="2">
    <source>
        <dbReference type="ARBA" id="ARBA00007362"/>
    </source>
</evidence>
<keyword evidence="3 6" id="KW-0812">Transmembrane</keyword>
<dbReference type="KEGG" id="fcm:BIW12_14080"/>
<feature type="transmembrane region" description="Helical" evidence="6">
    <location>
        <begin position="31"/>
        <end position="48"/>
    </location>
</feature>
<comment type="similarity">
    <text evidence="2">Belongs to the EamA transporter family.</text>
</comment>
<reference evidence="8 9" key="1">
    <citation type="submission" date="2016-10" db="EMBL/GenBank/DDBJ databases">
        <title>Complete Genome Sequence of Flavobacterium sp. PK15.</title>
        <authorList>
            <person name="Ekwe A."/>
            <person name="Kim S.B."/>
        </authorList>
    </citation>
    <scope>NUCLEOTIDE SEQUENCE [LARGE SCALE GENOMIC DNA]</scope>
    <source>
        <strain evidence="8 9">PK15</strain>
    </source>
</reference>
<dbReference type="InterPro" id="IPR050638">
    <property type="entry name" value="AA-Vitamin_Transporters"/>
</dbReference>
<dbReference type="Pfam" id="PF00892">
    <property type="entry name" value="EamA"/>
    <property type="match status" value="1"/>
</dbReference>
<feature type="transmembrane region" description="Helical" evidence="6">
    <location>
        <begin position="91"/>
        <end position="108"/>
    </location>
</feature>
<dbReference type="AlphaFoldDB" id="A0A1D9PCZ0"/>
<evidence type="ECO:0000313" key="8">
    <source>
        <dbReference type="EMBL" id="APA00459.1"/>
    </source>
</evidence>
<feature type="transmembrane region" description="Helical" evidence="6">
    <location>
        <begin position="263"/>
        <end position="280"/>
    </location>
</feature>
<evidence type="ECO:0000313" key="9">
    <source>
        <dbReference type="Proteomes" id="UP000178198"/>
    </source>
</evidence>
<name>A0A1D9PCZ0_9FLAO</name>
<feature type="domain" description="EamA" evidence="7">
    <location>
        <begin position="2"/>
        <end position="131"/>
    </location>
</feature>
<keyword evidence="9" id="KW-1185">Reference proteome</keyword>
<keyword evidence="5 6" id="KW-0472">Membrane</keyword>
<dbReference type="SUPFAM" id="SSF103481">
    <property type="entry name" value="Multidrug resistance efflux transporter EmrE"/>
    <property type="match status" value="2"/>
</dbReference>
<sequence>MLYLLLSIICSVTVGVIFKIARKTSANAKQIVLFNYVFALLLCYIIFSPDVQTISSEAPFGLYLSLGILLPVVFLFLIASIKNIGIVKTDAAQRLSLFVSIVAAWLLFKEDFTVTKITGILIGFLALFCVLNKTDDSDKSNLKYPVLVFLGFGIIDILFKKVAAFNAVPYTTSLFIIFCVAFFFMFWTVFYEVIVRKRGFEIKNLTFGFLVGCFNFGNILFYLKAHQAFSTNPSTVFAGMNMGVILLGSIVGVVVFKEKLSKLNYTGLVLALLSILFIVLSI</sequence>
<feature type="transmembrane region" description="Helical" evidence="6">
    <location>
        <begin position="205"/>
        <end position="223"/>
    </location>
</feature>
<evidence type="ECO:0000256" key="6">
    <source>
        <dbReference type="SAM" id="Phobius"/>
    </source>
</evidence>